<dbReference type="RefSeq" id="WP_242287124.1">
    <property type="nucleotide sequence ID" value="NZ_JAKKSL010000003.1"/>
</dbReference>
<comment type="caution">
    <text evidence="3">The sequence shown here is derived from an EMBL/GenBank/DDBJ whole genome shotgun (WGS) entry which is preliminary data.</text>
</comment>
<evidence type="ECO:0000256" key="1">
    <source>
        <dbReference type="ARBA" id="ARBA00007812"/>
    </source>
</evidence>
<evidence type="ECO:0000313" key="4">
    <source>
        <dbReference type="Proteomes" id="UP001139646"/>
    </source>
</evidence>
<dbReference type="InterPro" id="IPR012001">
    <property type="entry name" value="Thiamin_PyroP_enz_TPP-bd_dom"/>
</dbReference>
<dbReference type="InterPro" id="IPR029061">
    <property type="entry name" value="THDP-binding"/>
</dbReference>
<keyword evidence="4" id="KW-1185">Reference proteome</keyword>
<dbReference type="SUPFAM" id="SSF52467">
    <property type="entry name" value="DHS-like NAD/FAD-binding domain"/>
    <property type="match status" value="1"/>
</dbReference>
<accession>A0ABS9X348</accession>
<dbReference type="CDD" id="cd07035">
    <property type="entry name" value="TPP_PYR_POX_like"/>
    <property type="match status" value="1"/>
</dbReference>
<protein>
    <recommendedName>
        <fullName evidence="2">Thiamine pyrophosphate enzyme N-terminal TPP-binding domain-containing protein</fullName>
    </recommendedName>
</protein>
<dbReference type="Proteomes" id="UP001139646">
    <property type="component" value="Unassembled WGS sequence"/>
</dbReference>
<dbReference type="InterPro" id="IPR045229">
    <property type="entry name" value="TPP_enz"/>
</dbReference>
<organism evidence="3 4">
    <name type="scientific">Colwellia maritima</name>
    <dbReference type="NCBI Taxonomy" id="2912588"/>
    <lineage>
        <taxon>Bacteria</taxon>
        <taxon>Pseudomonadati</taxon>
        <taxon>Pseudomonadota</taxon>
        <taxon>Gammaproteobacteria</taxon>
        <taxon>Alteromonadales</taxon>
        <taxon>Colwelliaceae</taxon>
        <taxon>Colwellia</taxon>
    </lineage>
</organism>
<dbReference type="EMBL" id="JAKKSL010000003">
    <property type="protein sequence ID" value="MCI2284646.1"/>
    <property type="molecule type" value="Genomic_DNA"/>
</dbReference>
<reference evidence="3" key="1">
    <citation type="submission" date="2022-01" db="EMBL/GenBank/DDBJ databases">
        <title>Colwellia maritima, isolated from seawater.</title>
        <authorList>
            <person name="Kristyanto S."/>
            <person name="Jung J."/>
            <person name="Jeon C.O."/>
        </authorList>
    </citation>
    <scope>NUCLEOTIDE SEQUENCE</scope>
    <source>
        <strain evidence="3">MSW7</strain>
    </source>
</reference>
<evidence type="ECO:0000259" key="2">
    <source>
        <dbReference type="Pfam" id="PF02776"/>
    </source>
</evidence>
<name>A0ABS9X348_9GAMM</name>
<dbReference type="SUPFAM" id="SSF52518">
    <property type="entry name" value="Thiamin diphosphate-binding fold (THDP-binding)"/>
    <property type="match status" value="1"/>
</dbReference>
<dbReference type="InterPro" id="IPR029035">
    <property type="entry name" value="DHS-like_NAD/FAD-binding_dom"/>
</dbReference>
<evidence type="ECO:0000313" key="3">
    <source>
        <dbReference type="EMBL" id="MCI2284646.1"/>
    </source>
</evidence>
<comment type="similarity">
    <text evidence="1">Belongs to the TPP enzyme family.</text>
</comment>
<feature type="domain" description="Thiamine pyrophosphate enzyme N-terminal TPP-binding" evidence="2">
    <location>
        <begin position="24"/>
        <end position="135"/>
    </location>
</feature>
<gene>
    <name evidence="3" type="ORF">L3081_16175</name>
</gene>
<dbReference type="PANTHER" id="PTHR18968">
    <property type="entry name" value="THIAMINE PYROPHOSPHATE ENZYMES"/>
    <property type="match status" value="1"/>
</dbReference>
<dbReference type="Gene3D" id="3.40.50.970">
    <property type="match status" value="1"/>
</dbReference>
<dbReference type="Pfam" id="PF02776">
    <property type="entry name" value="TPP_enzyme_N"/>
    <property type="match status" value="1"/>
</dbReference>
<proteinExistence type="inferred from homology"/>
<sequence length="298" mass="32652">MNLSSHARENFEKEIQLGEGWDNADLIIHYLKLLEVDYIFGVPGGAIEPLFNAIARSNDGYSPKIVVARHESGAAFMAEGYARETGKLGVCCATTGPGSTNLLTGVASAYADNVPVLVITAQTPLPKFGRNALQESSCTAIDTVAIFKHCTRYSTLISHTEQIHPKLISAIMAANRIPKGPVHISIPSDILRQPTVIASKMKIGRLVQDFTLTDNDAVEKLTVMLSNTWRIALFLGKGCGSAIDEIMEFSDLTHAPIVTAPAGKRWLDGYHTRYRGVYGFALVIKVPLRQWKIIRLIY</sequence>
<dbReference type="PANTHER" id="PTHR18968:SF13">
    <property type="entry name" value="ACETOLACTATE SYNTHASE CATALYTIC SUBUNIT, MITOCHONDRIAL"/>
    <property type="match status" value="1"/>
</dbReference>
<dbReference type="Gene3D" id="3.40.50.1220">
    <property type="entry name" value="TPP-binding domain"/>
    <property type="match status" value="1"/>
</dbReference>